<dbReference type="AlphaFoldDB" id="A0A251RG23"/>
<feature type="domain" description="F-box" evidence="2">
    <location>
        <begin position="152"/>
        <end position="208"/>
    </location>
</feature>
<proteinExistence type="predicted"/>
<dbReference type="InterPro" id="IPR036047">
    <property type="entry name" value="F-box-like_dom_sf"/>
</dbReference>
<accession>A0A251RG23</accession>
<dbReference type="InterPro" id="IPR001810">
    <property type="entry name" value="F-box_dom"/>
</dbReference>
<keyword evidence="4" id="KW-1185">Reference proteome</keyword>
<feature type="region of interest" description="Disordered" evidence="1">
    <location>
        <begin position="1"/>
        <end position="24"/>
    </location>
</feature>
<dbReference type="SUPFAM" id="SSF81383">
    <property type="entry name" value="F-box domain"/>
    <property type="match status" value="1"/>
</dbReference>
<dbReference type="SMART" id="SM00256">
    <property type="entry name" value="FBOX"/>
    <property type="match status" value="1"/>
</dbReference>
<sequence>MGESENPLLNEFGASQSTPPEPAPIADQCLKPTLDDCTSFNRNRIADYGIQTSRDAKRVAGSAKISELSNKNRTLSSNTLMSSEQEIECGGASMKLASGFLKQKQFEEDIQCRLINCDTPTKGRKRSQSSLGLPTSSQLKRSKRSSPAERRPSSIDDLPDTALVEILCRLPSSKFVFQCQRVSKRWRTLVSDPYFIGRFVHIQSYRKTPKILTLISKKGEEFPPKMPWPSKLLTPVFERIMSFHPLISQLVVVATYNDLVLCCASEYYPRDYYICNAYTRQWVALPPPPSRCHDSSVIFLTIILRKKIGKGITSSLMLSVCATL</sequence>
<gene>
    <name evidence="3" type="ORF">PRUPE_1G509700</name>
</gene>
<reference evidence="3 4" key="1">
    <citation type="journal article" date="2013" name="Nat. Genet.">
        <title>The high-quality draft genome of peach (Prunus persica) identifies unique patterns of genetic diversity, domestication and genome evolution.</title>
        <authorList>
            <consortium name="International Peach Genome Initiative"/>
            <person name="Verde I."/>
            <person name="Abbott A.G."/>
            <person name="Scalabrin S."/>
            <person name="Jung S."/>
            <person name="Shu S."/>
            <person name="Marroni F."/>
            <person name="Zhebentyayeva T."/>
            <person name="Dettori M.T."/>
            <person name="Grimwood J."/>
            <person name="Cattonaro F."/>
            <person name="Zuccolo A."/>
            <person name="Rossini L."/>
            <person name="Jenkins J."/>
            <person name="Vendramin E."/>
            <person name="Meisel L.A."/>
            <person name="Decroocq V."/>
            <person name="Sosinski B."/>
            <person name="Prochnik S."/>
            <person name="Mitros T."/>
            <person name="Policriti A."/>
            <person name="Cipriani G."/>
            <person name="Dondini L."/>
            <person name="Ficklin S."/>
            <person name="Goodstein D.M."/>
            <person name="Xuan P."/>
            <person name="Del Fabbro C."/>
            <person name="Aramini V."/>
            <person name="Copetti D."/>
            <person name="Gonzalez S."/>
            <person name="Horner D.S."/>
            <person name="Falchi R."/>
            <person name="Lucas S."/>
            <person name="Mica E."/>
            <person name="Maldonado J."/>
            <person name="Lazzari B."/>
            <person name="Bielenberg D."/>
            <person name="Pirona R."/>
            <person name="Miculan M."/>
            <person name="Barakat A."/>
            <person name="Testolin R."/>
            <person name="Stella A."/>
            <person name="Tartarini S."/>
            <person name="Tonutti P."/>
            <person name="Arus P."/>
            <person name="Orellana A."/>
            <person name="Wells C."/>
            <person name="Main D."/>
            <person name="Vizzotto G."/>
            <person name="Silva H."/>
            <person name="Salamini F."/>
            <person name="Schmutz J."/>
            <person name="Morgante M."/>
            <person name="Rokhsar D.S."/>
        </authorList>
    </citation>
    <scope>NUCLEOTIDE SEQUENCE [LARGE SCALE GENOMIC DNA]</scope>
    <source>
        <strain evidence="4">cv. Nemared</strain>
    </source>
</reference>
<dbReference type="Gene3D" id="1.20.1280.50">
    <property type="match status" value="1"/>
</dbReference>
<dbReference type="Proteomes" id="UP000006882">
    <property type="component" value="Chromosome G1"/>
</dbReference>
<protein>
    <recommendedName>
        <fullName evidence="2">F-box domain-containing protein</fullName>
    </recommendedName>
</protein>
<organism evidence="3 4">
    <name type="scientific">Prunus persica</name>
    <name type="common">Peach</name>
    <name type="synonym">Amygdalus persica</name>
    <dbReference type="NCBI Taxonomy" id="3760"/>
    <lineage>
        <taxon>Eukaryota</taxon>
        <taxon>Viridiplantae</taxon>
        <taxon>Streptophyta</taxon>
        <taxon>Embryophyta</taxon>
        <taxon>Tracheophyta</taxon>
        <taxon>Spermatophyta</taxon>
        <taxon>Magnoliopsida</taxon>
        <taxon>eudicotyledons</taxon>
        <taxon>Gunneridae</taxon>
        <taxon>Pentapetalae</taxon>
        <taxon>rosids</taxon>
        <taxon>fabids</taxon>
        <taxon>Rosales</taxon>
        <taxon>Rosaceae</taxon>
        <taxon>Amygdaloideae</taxon>
        <taxon>Amygdaleae</taxon>
        <taxon>Prunus</taxon>
    </lineage>
</organism>
<dbReference type="EMBL" id="CM007651">
    <property type="protein sequence ID" value="ONI35004.1"/>
    <property type="molecule type" value="Genomic_DNA"/>
</dbReference>
<dbReference type="PANTHER" id="PTHR35546:SF130">
    <property type="entry name" value="EXPRESSED PROTEIN"/>
    <property type="match status" value="1"/>
</dbReference>
<name>A0A251RG23_PRUPE</name>
<dbReference type="Gene3D" id="2.60.120.200">
    <property type="match status" value="1"/>
</dbReference>
<dbReference type="eggNOG" id="ENOG502SV0Z">
    <property type="taxonomic scope" value="Eukaryota"/>
</dbReference>
<dbReference type="OrthoDB" id="1157305at2759"/>
<dbReference type="Pfam" id="PF12937">
    <property type="entry name" value="F-box-like"/>
    <property type="match status" value="1"/>
</dbReference>
<feature type="compositionally biased region" description="Polar residues" evidence="1">
    <location>
        <begin position="128"/>
        <end position="139"/>
    </location>
</feature>
<dbReference type="STRING" id="3760.A0A251RG23"/>
<dbReference type="InterPro" id="IPR055290">
    <property type="entry name" value="At3g26010-like"/>
</dbReference>
<evidence type="ECO:0000259" key="2">
    <source>
        <dbReference type="PROSITE" id="PS50181"/>
    </source>
</evidence>
<feature type="region of interest" description="Disordered" evidence="1">
    <location>
        <begin position="121"/>
        <end position="156"/>
    </location>
</feature>
<dbReference type="Gramene" id="ONI35004">
    <property type="protein sequence ID" value="ONI35004"/>
    <property type="gene ID" value="PRUPE_1G509700"/>
</dbReference>
<evidence type="ECO:0000313" key="3">
    <source>
        <dbReference type="EMBL" id="ONI35004.1"/>
    </source>
</evidence>
<evidence type="ECO:0000256" key="1">
    <source>
        <dbReference type="SAM" id="MobiDB-lite"/>
    </source>
</evidence>
<dbReference type="PANTHER" id="PTHR35546">
    <property type="entry name" value="F-BOX PROTEIN INTERACTION DOMAIN PROTEIN-RELATED"/>
    <property type="match status" value="1"/>
</dbReference>
<dbReference type="PROSITE" id="PS50181">
    <property type="entry name" value="FBOX"/>
    <property type="match status" value="1"/>
</dbReference>
<evidence type="ECO:0000313" key="4">
    <source>
        <dbReference type="Proteomes" id="UP000006882"/>
    </source>
</evidence>